<sequence length="360" mass="40586">MNNLFRSYSLIAILVGISSGEDACEESLDTGHGNCYSKTPGARYYYNYNSGNCEMFEYLGCEGNENRFTSEDTCLKTCAYTHNDDDNEEEISEFGDVYVINNGIVDDIHLTLFSEDKLSKGWFSHGSNIINKSEIQNIENMNQTSDSAKEYALIPADMRKTQLSTKIMSLQHHHFYMSFSIFMLDTSSSIKISIQKYSDLSSTVDSTYKIFDSKHYRKIIKKNKDWIHMRFALHDSVDMKYGGRLQVTMKKSTNISTLGLSNLNVTIVPLMSDRHYSINTGEEAVLPGLSGGILTTLEIILIVILILLAIFAIVLSYRHWSLRSHVKQYNLNNVSVPKSSQSNPVFSGGPGEGRRETADI</sequence>
<name>A0A0K2T7Z8_LEPSM</name>
<dbReference type="SUPFAM" id="SSF57362">
    <property type="entry name" value="BPTI-like"/>
    <property type="match status" value="1"/>
</dbReference>
<dbReference type="CDD" id="cd00109">
    <property type="entry name" value="Kunitz-type"/>
    <property type="match status" value="1"/>
</dbReference>
<reference evidence="8" key="1">
    <citation type="submission" date="2014-05" db="EMBL/GenBank/DDBJ databases">
        <authorList>
            <person name="Chronopoulou M."/>
        </authorList>
    </citation>
    <scope>NUCLEOTIDE SEQUENCE</scope>
    <source>
        <tissue evidence="8">Whole organism</tissue>
    </source>
</reference>
<evidence type="ECO:0000256" key="5">
    <source>
        <dbReference type="SAM" id="Phobius"/>
    </source>
</evidence>
<dbReference type="InterPro" id="IPR050098">
    <property type="entry name" value="TFPI/VKTCI-like"/>
</dbReference>
<evidence type="ECO:0000313" key="8">
    <source>
        <dbReference type="EMBL" id="CDW21591.1"/>
    </source>
</evidence>
<dbReference type="EMBL" id="HACA01004230">
    <property type="protein sequence ID" value="CDW21591.1"/>
    <property type="molecule type" value="Transcribed_RNA"/>
</dbReference>
<dbReference type="OrthoDB" id="4473401at2759"/>
<keyword evidence="2" id="KW-0722">Serine protease inhibitor</keyword>
<dbReference type="Gene3D" id="4.10.410.10">
    <property type="entry name" value="Pancreatic trypsin inhibitor Kunitz domain"/>
    <property type="match status" value="1"/>
</dbReference>
<proteinExistence type="predicted"/>
<dbReference type="PANTHER" id="PTHR10083:SF374">
    <property type="entry name" value="BPTI_KUNITZ INHIBITOR DOMAIN-CONTAINING PROTEIN"/>
    <property type="match status" value="1"/>
</dbReference>
<protein>
    <recommendedName>
        <fullName evidence="7">BPTI/Kunitz inhibitor domain-containing protein</fullName>
    </recommendedName>
</protein>
<dbReference type="PROSITE" id="PS00280">
    <property type="entry name" value="BPTI_KUNITZ_1"/>
    <property type="match status" value="1"/>
</dbReference>
<keyword evidence="6" id="KW-0732">Signal</keyword>
<keyword evidence="1" id="KW-0646">Protease inhibitor</keyword>
<dbReference type="InterPro" id="IPR020901">
    <property type="entry name" value="Prtase_inh_Kunz-CS"/>
</dbReference>
<keyword evidence="5" id="KW-0812">Transmembrane</keyword>
<evidence type="ECO:0000256" key="1">
    <source>
        <dbReference type="ARBA" id="ARBA00022690"/>
    </source>
</evidence>
<evidence type="ECO:0000256" key="4">
    <source>
        <dbReference type="SAM" id="MobiDB-lite"/>
    </source>
</evidence>
<dbReference type="GO" id="GO:0004867">
    <property type="term" value="F:serine-type endopeptidase inhibitor activity"/>
    <property type="evidence" value="ECO:0007669"/>
    <property type="project" value="UniProtKB-KW"/>
</dbReference>
<dbReference type="PANTHER" id="PTHR10083">
    <property type="entry name" value="KUNITZ-TYPE PROTEASE INHIBITOR-RELATED"/>
    <property type="match status" value="1"/>
</dbReference>
<dbReference type="AlphaFoldDB" id="A0A0K2T7Z8"/>
<dbReference type="PROSITE" id="PS50279">
    <property type="entry name" value="BPTI_KUNITZ_2"/>
    <property type="match status" value="1"/>
</dbReference>
<dbReference type="InterPro" id="IPR036880">
    <property type="entry name" value="Kunitz_BPTI_sf"/>
</dbReference>
<dbReference type="InterPro" id="IPR002223">
    <property type="entry name" value="Kunitz_BPTI"/>
</dbReference>
<keyword evidence="3" id="KW-1015">Disulfide bond</keyword>
<dbReference type="SMART" id="SM00131">
    <property type="entry name" value="KU"/>
    <property type="match status" value="1"/>
</dbReference>
<organism evidence="8">
    <name type="scientific">Lepeophtheirus salmonis</name>
    <name type="common">Salmon louse</name>
    <name type="synonym">Caligus salmonis</name>
    <dbReference type="NCBI Taxonomy" id="72036"/>
    <lineage>
        <taxon>Eukaryota</taxon>
        <taxon>Metazoa</taxon>
        <taxon>Ecdysozoa</taxon>
        <taxon>Arthropoda</taxon>
        <taxon>Crustacea</taxon>
        <taxon>Multicrustacea</taxon>
        <taxon>Hexanauplia</taxon>
        <taxon>Copepoda</taxon>
        <taxon>Siphonostomatoida</taxon>
        <taxon>Caligidae</taxon>
        <taxon>Lepeophtheirus</taxon>
    </lineage>
</organism>
<feature type="transmembrane region" description="Helical" evidence="5">
    <location>
        <begin position="299"/>
        <end position="317"/>
    </location>
</feature>
<accession>A0A0K2T7Z8</accession>
<evidence type="ECO:0000259" key="7">
    <source>
        <dbReference type="PROSITE" id="PS50279"/>
    </source>
</evidence>
<feature type="domain" description="BPTI/Kunitz inhibitor" evidence="7">
    <location>
        <begin position="24"/>
        <end position="78"/>
    </location>
</feature>
<feature type="region of interest" description="Disordered" evidence="4">
    <location>
        <begin position="338"/>
        <end position="360"/>
    </location>
</feature>
<feature type="signal peptide" evidence="6">
    <location>
        <begin position="1"/>
        <end position="20"/>
    </location>
</feature>
<dbReference type="Pfam" id="PF00014">
    <property type="entry name" value="Kunitz_BPTI"/>
    <property type="match status" value="1"/>
</dbReference>
<dbReference type="GO" id="GO:0005615">
    <property type="term" value="C:extracellular space"/>
    <property type="evidence" value="ECO:0007669"/>
    <property type="project" value="TreeGrafter"/>
</dbReference>
<evidence type="ECO:0000256" key="3">
    <source>
        <dbReference type="ARBA" id="ARBA00023157"/>
    </source>
</evidence>
<evidence type="ECO:0000256" key="6">
    <source>
        <dbReference type="SAM" id="SignalP"/>
    </source>
</evidence>
<keyword evidence="5" id="KW-0472">Membrane</keyword>
<evidence type="ECO:0000256" key="2">
    <source>
        <dbReference type="ARBA" id="ARBA00022900"/>
    </source>
</evidence>
<feature type="chain" id="PRO_5005487536" description="BPTI/Kunitz inhibitor domain-containing protein" evidence="6">
    <location>
        <begin position="21"/>
        <end position="360"/>
    </location>
</feature>
<keyword evidence="5" id="KW-1133">Transmembrane helix</keyword>